<keyword evidence="3" id="KW-1185">Reference proteome</keyword>
<dbReference type="AlphaFoldDB" id="A0A8X8IG74"/>
<dbReference type="RefSeq" id="WP_092723766.1">
    <property type="nucleotide sequence ID" value="NZ_FNNO01000007.1"/>
</dbReference>
<gene>
    <name evidence="2" type="ORF">SAMN05444410_107123</name>
</gene>
<accession>A0A8X8IG74</accession>
<feature type="coiled-coil region" evidence="1">
    <location>
        <begin position="1"/>
        <end position="49"/>
    </location>
</feature>
<proteinExistence type="predicted"/>
<evidence type="ECO:0000313" key="3">
    <source>
        <dbReference type="Proteomes" id="UP000198711"/>
    </source>
</evidence>
<dbReference type="Proteomes" id="UP000198711">
    <property type="component" value="Unassembled WGS sequence"/>
</dbReference>
<sequence length="98" mass="11326">MVDLESQIKNIQEKLHQLLRQQQLLQKENHRLRREIDRATQLSQEKEDLAMLLQQQIDALKLGGGSSSSRSEEDKATLEKRIDGYLKEIDKCLALLNA</sequence>
<name>A0A8X8IG74_9BACT</name>
<organism evidence="2 3">
    <name type="scientific">Hydrobacter penzbergensis</name>
    <dbReference type="NCBI Taxonomy" id="1235997"/>
    <lineage>
        <taxon>Bacteria</taxon>
        <taxon>Pseudomonadati</taxon>
        <taxon>Bacteroidota</taxon>
        <taxon>Chitinophagia</taxon>
        <taxon>Chitinophagales</taxon>
        <taxon>Chitinophagaceae</taxon>
        <taxon>Hydrobacter</taxon>
    </lineage>
</organism>
<dbReference type="EMBL" id="FNNO01000007">
    <property type="protein sequence ID" value="SDW94601.1"/>
    <property type="molecule type" value="Genomic_DNA"/>
</dbReference>
<reference evidence="2 3" key="1">
    <citation type="submission" date="2016-10" db="EMBL/GenBank/DDBJ databases">
        <authorList>
            <person name="Varghese N."/>
            <person name="Submissions S."/>
        </authorList>
    </citation>
    <scope>NUCLEOTIDE SEQUENCE [LARGE SCALE GENOMIC DNA]</scope>
    <source>
        <strain evidence="2 3">DSM 25353</strain>
    </source>
</reference>
<protein>
    <submittedName>
        <fullName evidence="2">Uncharacterized protein</fullName>
    </submittedName>
</protein>
<evidence type="ECO:0000313" key="2">
    <source>
        <dbReference type="EMBL" id="SDW94601.1"/>
    </source>
</evidence>
<comment type="caution">
    <text evidence="2">The sequence shown here is derived from an EMBL/GenBank/DDBJ whole genome shotgun (WGS) entry which is preliminary data.</text>
</comment>
<evidence type="ECO:0000256" key="1">
    <source>
        <dbReference type="SAM" id="Coils"/>
    </source>
</evidence>
<keyword evidence="1" id="KW-0175">Coiled coil</keyword>